<name>A0ABW3QKU9_9BACT</name>
<protein>
    <submittedName>
        <fullName evidence="3">BZIP transcription factor</fullName>
    </submittedName>
</protein>
<evidence type="ECO:0000313" key="3">
    <source>
        <dbReference type="EMBL" id="MFD1143716.1"/>
    </source>
</evidence>
<feature type="coiled-coil region" evidence="1">
    <location>
        <begin position="376"/>
        <end position="414"/>
    </location>
</feature>
<sequence length="416" mass="44462">MKKIILSLALITASQSLRAQQTNVVFKPNSATPGVGNIIMGRINNTTTKGENNVIMGYGAGQNNTMGSSNVFIGNTAGAYNTTGWSNVAIGTGAGQKNTTGQYNVFLGITSGHSMTLGDGNTFVGPAAGYYLEKGTDNIFIGSNSGKDVTKSTNNTLIGPKTSLGQSGGYIGTVNATAIGYNARVEVPNGVVLGSTEALVGIGTSAPTVRLHVKSSQANKSGVRLENLTSNSPATRLNQSKFLTVDEQGNVVMGTTRSSARVGAEEVAELWKPVGDHLQSTHKGGLIIGDGISQTPAGYRLYVSDGILTEKVKVAIKTTNDWSDRVFEKDYKLRSLEEVEQHIQQHGYLPGVPSAREVVEKGVDIGRMDAKLLEKVEELTLYLLQQKKQIEQQREQFEQQIAQLKRQLSNVEAGKR</sequence>
<organism evidence="3 4">
    <name type="scientific">Larkinella insperata</name>
    <dbReference type="NCBI Taxonomy" id="332158"/>
    <lineage>
        <taxon>Bacteria</taxon>
        <taxon>Pseudomonadati</taxon>
        <taxon>Bacteroidota</taxon>
        <taxon>Cytophagia</taxon>
        <taxon>Cytophagales</taxon>
        <taxon>Spirosomataceae</taxon>
        <taxon>Larkinella</taxon>
    </lineage>
</organism>
<accession>A0ABW3QKU9</accession>
<dbReference type="RefSeq" id="WP_379884687.1">
    <property type="nucleotide sequence ID" value="NZ_JBHTLP010000018.1"/>
</dbReference>
<feature type="signal peptide" evidence="2">
    <location>
        <begin position="1"/>
        <end position="19"/>
    </location>
</feature>
<keyword evidence="2" id="KW-0732">Signal</keyword>
<gene>
    <name evidence="3" type="ORF">ACFQ4C_21485</name>
</gene>
<dbReference type="Proteomes" id="UP001597116">
    <property type="component" value="Unassembled WGS sequence"/>
</dbReference>
<dbReference type="InterPro" id="IPR011049">
    <property type="entry name" value="Serralysin-like_metalloprot_C"/>
</dbReference>
<keyword evidence="1" id="KW-0175">Coiled coil</keyword>
<comment type="caution">
    <text evidence="3">The sequence shown here is derived from an EMBL/GenBank/DDBJ whole genome shotgun (WGS) entry which is preliminary data.</text>
</comment>
<keyword evidence="4" id="KW-1185">Reference proteome</keyword>
<evidence type="ECO:0000313" key="4">
    <source>
        <dbReference type="Proteomes" id="UP001597116"/>
    </source>
</evidence>
<dbReference type="Gene3D" id="2.150.10.10">
    <property type="entry name" value="Serralysin-like metalloprotease, C-terminal"/>
    <property type="match status" value="1"/>
</dbReference>
<proteinExistence type="predicted"/>
<evidence type="ECO:0000256" key="1">
    <source>
        <dbReference type="SAM" id="Coils"/>
    </source>
</evidence>
<reference evidence="4" key="1">
    <citation type="journal article" date="2019" name="Int. J. Syst. Evol. Microbiol.">
        <title>The Global Catalogue of Microorganisms (GCM) 10K type strain sequencing project: providing services to taxonomists for standard genome sequencing and annotation.</title>
        <authorList>
            <consortium name="The Broad Institute Genomics Platform"/>
            <consortium name="The Broad Institute Genome Sequencing Center for Infectious Disease"/>
            <person name="Wu L."/>
            <person name="Ma J."/>
        </authorList>
    </citation>
    <scope>NUCLEOTIDE SEQUENCE [LARGE SCALE GENOMIC DNA]</scope>
    <source>
        <strain evidence="4">CCUG 55608</strain>
    </source>
</reference>
<evidence type="ECO:0000256" key="2">
    <source>
        <dbReference type="SAM" id="SignalP"/>
    </source>
</evidence>
<dbReference type="EMBL" id="JBHTLP010000018">
    <property type="protein sequence ID" value="MFD1143716.1"/>
    <property type="molecule type" value="Genomic_DNA"/>
</dbReference>
<feature type="chain" id="PRO_5045143291" evidence="2">
    <location>
        <begin position="20"/>
        <end position="416"/>
    </location>
</feature>